<dbReference type="InterPro" id="IPR000086">
    <property type="entry name" value="NUDIX_hydrolase_dom"/>
</dbReference>
<reference evidence="5" key="1">
    <citation type="submission" date="2021-03" db="EMBL/GenBank/DDBJ databases">
        <title>Genome sequencing and assembly of Tianweitania sediminis.</title>
        <authorList>
            <person name="Chhetri G."/>
        </authorList>
    </citation>
    <scope>NUCLEOTIDE SEQUENCE</scope>
    <source>
        <strain evidence="5">Z8</strain>
    </source>
</reference>
<evidence type="ECO:0000256" key="1">
    <source>
        <dbReference type="ARBA" id="ARBA00001946"/>
    </source>
</evidence>
<dbReference type="RefSeq" id="WP_209334964.1">
    <property type="nucleotide sequence ID" value="NZ_JAGIYY010000002.1"/>
</dbReference>
<dbReference type="EMBL" id="JAGIYY010000002">
    <property type="protein sequence ID" value="MBP0438965.1"/>
    <property type="molecule type" value="Genomic_DNA"/>
</dbReference>
<dbReference type="AlphaFoldDB" id="A0A8J7QZK3"/>
<dbReference type="CDD" id="cd04673">
    <property type="entry name" value="NUDIX_ADPRase"/>
    <property type="match status" value="1"/>
</dbReference>
<comment type="similarity">
    <text evidence="3">Belongs to the Nudix hydrolase family.</text>
</comment>
<organism evidence="5 6">
    <name type="scientific">Tianweitania sediminis</name>
    <dbReference type="NCBI Taxonomy" id="1502156"/>
    <lineage>
        <taxon>Bacteria</taxon>
        <taxon>Pseudomonadati</taxon>
        <taxon>Pseudomonadota</taxon>
        <taxon>Alphaproteobacteria</taxon>
        <taxon>Hyphomicrobiales</taxon>
        <taxon>Phyllobacteriaceae</taxon>
        <taxon>Tianweitania</taxon>
    </lineage>
</organism>
<dbReference type="GO" id="GO:0016787">
    <property type="term" value="F:hydrolase activity"/>
    <property type="evidence" value="ECO:0007669"/>
    <property type="project" value="UniProtKB-KW"/>
</dbReference>
<keyword evidence="2 3" id="KW-0378">Hydrolase</keyword>
<protein>
    <submittedName>
        <fullName evidence="5">NUDIX domain-containing protein</fullName>
    </submittedName>
</protein>
<accession>A0A8J7QZK3</accession>
<name>A0A8J7QZK3_9HYPH</name>
<dbReference type="InterPro" id="IPR020084">
    <property type="entry name" value="NUDIX_hydrolase_CS"/>
</dbReference>
<dbReference type="SUPFAM" id="SSF55811">
    <property type="entry name" value="Nudix"/>
    <property type="match status" value="1"/>
</dbReference>
<dbReference type="InterPro" id="IPR015797">
    <property type="entry name" value="NUDIX_hydrolase-like_dom_sf"/>
</dbReference>
<feature type="domain" description="Nudix hydrolase" evidence="4">
    <location>
        <begin position="4"/>
        <end position="128"/>
    </location>
</feature>
<dbReference type="InterPro" id="IPR020476">
    <property type="entry name" value="Nudix_hydrolase"/>
</dbReference>
<evidence type="ECO:0000256" key="2">
    <source>
        <dbReference type="ARBA" id="ARBA00022801"/>
    </source>
</evidence>
<proteinExistence type="inferred from homology"/>
<dbReference type="PANTHER" id="PTHR43736">
    <property type="entry name" value="ADP-RIBOSE PYROPHOSPHATASE"/>
    <property type="match status" value="1"/>
</dbReference>
<evidence type="ECO:0000313" key="5">
    <source>
        <dbReference type="EMBL" id="MBP0438965.1"/>
    </source>
</evidence>
<comment type="caution">
    <text evidence="5">The sequence shown here is derived from an EMBL/GenBank/DDBJ whole genome shotgun (WGS) entry which is preliminary data.</text>
</comment>
<comment type="cofactor">
    <cofactor evidence="1">
        <name>Mg(2+)</name>
        <dbReference type="ChEBI" id="CHEBI:18420"/>
    </cofactor>
</comment>
<dbReference type="Gene3D" id="3.90.79.10">
    <property type="entry name" value="Nucleoside Triphosphate Pyrophosphohydrolase"/>
    <property type="match status" value="1"/>
</dbReference>
<dbReference type="PRINTS" id="PR00502">
    <property type="entry name" value="NUDIXFAMILY"/>
</dbReference>
<sequence>MANAPIPAVSVVLRKGDAFLLVKRGRAPNLGLWAFPGGKVEAGESLEDAVRRELLEETGLSATDYRLLRMIPLVGDWGSFHLHVFSAVANGANPTAGDDAAEVGWFAVDAMEDLPATPSTIEVAREILGQGVSLTRHDTPAGCPS</sequence>
<gene>
    <name evidence="5" type="ORF">J5Y06_09915</name>
</gene>
<dbReference type="Proteomes" id="UP000666240">
    <property type="component" value="Unassembled WGS sequence"/>
</dbReference>
<keyword evidence="6" id="KW-1185">Reference proteome</keyword>
<evidence type="ECO:0000313" key="6">
    <source>
        <dbReference type="Proteomes" id="UP000666240"/>
    </source>
</evidence>
<evidence type="ECO:0000256" key="3">
    <source>
        <dbReference type="RuleBase" id="RU003476"/>
    </source>
</evidence>
<evidence type="ECO:0000259" key="4">
    <source>
        <dbReference type="PROSITE" id="PS51462"/>
    </source>
</evidence>
<dbReference type="Pfam" id="PF00293">
    <property type="entry name" value="NUDIX"/>
    <property type="match status" value="1"/>
</dbReference>
<dbReference type="PROSITE" id="PS51462">
    <property type="entry name" value="NUDIX"/>
    <property type="match status" value="1"/>
</dbReference>
<dbReference type="PROSITE" id="PS00893">
    <property type="entry name" value="NUDIX_BOX"/>
    <property type="match status" value="1"/>
</dbReference>
<dbReference type="PANTHER" id="PTHR43736:SF1">
    <property type="entry name" value="DIHYDRONEOPTERIN TRIPHOSPHATE DIPHOSPHATASE"/>
    <property type="match status" value="1"/>
</dbReference>